<dbReference type="EMBL" id="BAAAPF010000128">
    <property type="protein sequence ID" value="GAA2130103.1"/>
    <property type="molecule type" value="Genomic_DNA"/>
</dbReference>
<dbReference type="InterPro" id="IPR000086">
    <property type="entry name" value="NUDIX_hydrolase_dom"/>
</dbReference>
<dbReference type="Gene3D" id="3.90.79.10">
    <property type="entry name" value="Nucleoside Triphosphate Pyrophosphohydrolase"/>
    <property type="match status" value="1"/>
</dbReference>
<reference evidence="2 3" key="1">
    <citation type="journal article" date="2019" name="Int. J. Syst. Evol. Microbiol.">
        <title>The Global Catalogue of Microorganisms (GCM) 10K type strain sequencing project: providing services to taxonomists for standard genome sequencing and annotation.</title>
        <authorList>
            <consortium name="The Broad Institute Genomics Platform"/>
            <consortium name="The Broad Institute Genome Sequencing Center for Infectious Disease"/>
            <person name="Wu L."/>
            <person name="Ma J."/>
        </authorList>
    </citation>
    <scope>NUCLEOTIDE SEQUENCE [LARGE SCALE GENOMIC DNA]</scope>
    <source>
        <strain evidence="2 3">JCM 15481</strain>
    </source>
</reference>
<dbReference type="RefSeq" id="WP_344291201.1">
    <property type="nucleotide sequence ID" value="NZ_BAAAPF010000128.1"/>
</dbReference>
<feature type="domain" description="Nudix hydrolase" evidence="1">
    <location>
        <begin position="81"/>
        <end position="151"/>
    </location>
</feature>
<dbReference type="Pfam" id="PF00293">
    <property type="entry name" value="NUDIX"/>
    <property type="match status" value="1"/>
</dbReference>
<dbReference type="SUPFAM" id="SSF55811">
    <property type="entry name" value="Nudix"/>
    <property type="match status" value="1"/>
</dbReference>
<keyword evidence="3" id="KW-1185">Reference proteome</keyword>
<evidence type="ECO:0000259" key="1">
    <source>
        <dbReference type="Pfam" id="PF00293"/>
    </source>
</evidence>
<proteinExistence type="predicted"/>
<dbReference type="InterPro" id="IPR015797">
    <property type="entry name" value="NUDIX_hydrolase-like_dom_sf"/>
</dbReference>
<organism evidence="2 3">
    <name type="scientific">Streptomyces synnematoformans</name>
    <dbReference type="NCBI Taxonomy" id="415721"/>
    <lineage>
        <taxon>Bacteria</taxon>
        <taxon>Bacillati</taxon>
        <taxon>Actinomycetota</taxon>
        <taxon>Actinomycetes</taxon>
        <taxon>Kitasatosporales</taxon>
        <taxon>Streptomycetaceae</taxon>
        <taxon>Streptomyces</taxon>
    </lineage>
</organism>
<evidence type="ECO:0000313" key="2">
    <source>
        <dbReference type="EMBL" id="GAA2130103.1"/>
    </source>
</evidence>
<sequence length="218" mass="23430">MTAEQDPLEPYLKLRRDRPGLFVNEPGGIEILDDVTAVDGIPVGVVYRDPYVMVVRDPVRFPDGRRGTYIRLLDAPGSPGTVMLPLLGGGAEVVLLEHFRHATRGWHVEVPRGFGTPALSAPENAAKEIAEEIGATAREIVPLGRLHPDTGLVGGHTELYAVHINGYGEPGRGEGIRRLFHVSPAGAEDLVRTGRITDAFTIAVLTRARLAGLLKGVA</sequence>
<evidence type="ECO:0000313" key="3">
    <source>
        <dbReference type="Proteomes" id="UP001500443"/>
    </source>
</evidence>
<accession>A0ABN2YNY7</accession>
<comment type="caution">
    <text evidence="2">The sequence shown here is derived from an EMBL/GenBank/DDBJ whole genome shotgun (WGS) entry which is preliminary data.</text>
</comment>
<name>A0ABN2YNY7_9ACTN</name>
<protein>
    <recommendedName>
        <fullName evidence="1">Nudix hydrolase domain-containing protein</fullName>
    </recommendedName>
</protein>
<dbReference type="Proteomes" id="UP001500443">
    <property type="component" value="Unassembled WGS sequence"/>
</dbReference>
<gene>
    <name evidence="2" type="ORF">GCM10009802_38050</name>
</gene>
<dbReference type="CDD" id="cd03424">
    <property type="entry name" value="NUDIX_ADPRase_Nudt5_UGPPase_Nudt14"/>
    <property type="match status" value="1"/>
</dbReference>